<dbReference type="AlphaFoldDB" id="A0A840SGT4"/>
<reference evidence="1 2" key="1">
    <citation type="submission" date="2020-08" db="EMBL/GenBank/DDBJ databases">
        <title>Genomic Encyclopedia of Type Strains, Phase IV (KMG-IV): sequencing the most valuable type-strain genomes for metagenomic binning, comparative biology and taxonomic classification.</title>
        <authorList>
            <person name="Goeker M."/>
        </authorList>
    </citation>
    <scope>NUCLEOTIDE SEQUENCE [LARGE SCALE GENOMIC DNA]</scope>
    <source>
        <strain evidence="1 2">DSM 103679</strain>
    </source>
</reference>
<gene>
    <name evidence="1" type="ORF">HNP77_001112</name>
</gene>
<dbReference type="EMBL" id="JACHFR010000002">
    <property type="protein sequence ID" value="MBB5218743.1"/>
    <property type="molecule type" value="Genomic_DNA"/>
</dbReference>
<comment type="caution">
    <text evidence="1">The sequence shown here is derived from an EMBL/GenBank/DDBJ whole genome shotgun (WGS) entry which is preliminary data.</text>
</comment>
<evidence type="ECO:0000313" key="2">
    <source>
        <dbReference type="Proteomes" id="UP000578697"/>
    </source>
</evidence>
<sequence length="46" mass="5390">MSIILVIYHLSIDDSIGEIKNDFNIKYIDLLVLVIENSRMKNNLRI</sequence>
<proteinExistence type="predicted"/>
<organism evidence="1 2">
    <name type="scientific">Treponema rectale</name>
    <dbReference type="NCBI Taxonomy" id="744512"/>
    <lineage>
        <taxon>Bacteria</taxon>
        <taxon>Pseudomonadati</taxon>
        <taxon>Spirochaetota</taxon>
        <taxon>Spirochaetia</taxon>
        <taxon>Spirochaetales</taxon>
        <taxon>Treponemataceae</taxon>
        <taxon>Treponema</taxon>
    </lineage>
</organism>
<accession>A0A840SGT4</accession>
<name>A0A840SGT4_9SPIR</name>
<dbReference type="Proteomes" id="UP000578697">
    <property type="component" value="Unassembled WGS sequence"/>
</dbReference>
<protein>
    <submittedName>
        <fullName evidence="1">Uncharacterized protein</fullName>
    </submittedName>
</protein>
<keyword evidence="2" id="KW-1185">Reference proteome</keyword>
<evidence type="ECO:0000313" key="1">
    <source>
        <dbReference type="EMBL" id="MBB5218743.1"/>
    </source>
</evidence>